<keyword evidence="3" id="KW-1185">Reference proteome</keyword>
<proteinExistence type="predicted"/>
<dbReference type="STRING" id="145857.GA0070616_2142"/>
<dbReference type="EMBL" id="FMHT01000003">
    <property type="protein sequence ID" value="SCL20922.1"/>
    <property type="molecule type" value="Genomic_DNA"/>
</dbReference>
<sequence>MRLTVGPLPPAVYWRRRAVVLGAGLLFLIVLLYSCNGPDPDRDAKDGQPNSGASGGTTPEATGSALTPQTGLPVPGGSAEPGTDPSVEPSLTDNPPAPVAPVADAGACADAELTVTAVPLPATVVRGAPVDLKLRIRNRAERTCSRDVGADEQELFIKSGAEKVWSSDTCGTANGSDVQSFTAGFERSYQVTWNGRASTRCADGVANGPTPPAGSYEVFARVGTKLSAPVKLTLTG</sequence>
<accession>A0A1C6RV12</accession>
<evidence type="ECO:0000313" key="3">
    <source>
        <dbReference type="Proteomes" id="UP000199699"/>
    </source>
</evidence>
<dbReference type="Proteomes" id="UP000199699">
    <property type="component" value="Unassembled WGS sequence"/>
</dbReference>
<evidence type="ECO:0000313" key="2">
    <source>
        <dbReference type="EMBL" id="SCL20922.1"/>
    </source>
</evidence>
<reference evidence="2 3" key="1">
    <citation type="submission" date="2016-06" db="EMBL/GenBank/DDBJ databases">
        <authorList>
            <person name="Kjaerup R.B."/>
            <person name="Dalgaard T.S."/>
            <person name="Juul-Madsen H.R."/>
        </authorList>
    </citation>
    <scope>NUCLEOTIDE SEQUENCE [LARGE SCALE GENOMIC DNA]</scope>
    <source>
        <strain evidence="2 3">DSM 43818</strain>
    </source>
</reference>
<dbReference type="RefSeq" id="WP_091080141.1">
    <property type="nucleotide sequence ID" value="NZ_FMHT01000003.1"/>
</dbReference>
<dbReference type="OrthoDB" id="5189092at2"/>
<organism evidence="2 3">
    <name type="scientific">Micromonospora nigra</name>
    <dbReference type="NCBI Taxonomy" id="145857"/>
    <lineage>
        <taxon>Bacteria</taxon>
        <taxon>Bacillati</taxon>
        <taxon>Actinomycetota</taxon>
        <taxon>Actinomycetes</taxon>
        <taxon>Micromonosporales</taxon>
        <taxon>Micromonosporaceae</taxon>
        <taxon>Micromonospora</taxon>
    </lineage>
</organism>
<feature type="compositionally biased region" description="Polar residues" evidence="1">
    <location>
        <begin position="48"/>
        <end position="70"/>
    </location>
</feature>
<evidence type="ECO:0000256" key="1">
    <source>
        <dbReference type="SAM" id="MobiDB-lite"/>
    </source>
</evidence>
<dbReference type="AlphaFoldDB" id="A0A1C6RV12"/>
<dbReference type="PROSITE" id="PS51257">
    <property type="entry name" value="PROKAR_LIPOPROTEIN"/>
    <property type="match status" value="1"/>
</dbReference>
<name>A0A1C6RV12_9ACTN</name>
<gene>
    <name evidence="2" type="ORF">GA0070616_2142</name>
</gene>
<protein>
    <submittedName>
        <fullName evidence="2">Uncharacterized protein</fullName>
    </submittedName>
</protein>
<feature type="region of interest" description="Disordered" evidence="1">
    <location>
        <begin position="41"/>
        <end position="102"/>
    </location>
</feature>